<keyword evidence="2" id="KW-1185">Reference proteome</keyword>
<name>A0ABR0SPV5_9HYPO</name>
<dbReference type="EMBL" id="JAVFKD010000012">
    <property type="protein sequence ID" value="KAK5994212.1"/>
    <property type="molecule type" value="Genomic_DNA"/>
</dbReference>
<evidence type="ECO:0000313" key="2">
    <source>
        <dbReference type="Proteomes" id="UP001338125"/>
    </source>
</evidence>
<proteinExistence type="predicted"/>
<protein>
    <submittedName>
        <fullName evidence="1">Uncharacterized protein</fullName>
    </submittedName>
</protein>
<reference evidence="1 2" key="1">
    <citation type="submission" date="2024-01" db="EMBL/GenBank/DDBJ databases">
        <title>Complete genome of Cladobotryum mycophilum ATHUM6906.</title>
        <authorList>
            <person name="Christinaki A.C."/>
            <person name="Myridakis A.I."/>
            <person name="Kouvelis V.N."/>
        </authorList>
    </citation>
    <scope>NUCLEOTIDE SEQUENCE [LARGE SCALE GENOMIC DNA]</scope>
    <source>
        <strain evidence="1 2">ATHUM6906</strain>
    </source>
</reference>
<gene>
    <name evidence="1" type="ORF">PT974_07655</name>
</gene>
<organism evidence="1 2">
    <name type="scientific">Cladobotryum mycophilum</name>
    <dbReference type="NCBI Taxonomy" id="491253"/>
    <lineage>
        <taxon>Eukaryota</taxon>
        <taxon>Fungi</taxon>
        <taxon>Dikarya</taxon>
        <taxon>Ascomycota</taxon>
        <taxon>Pezizomycotina</taxon>
        <taxon>Sordariomycetes</taxon>
        <taxon>Hypocreomycetidae</taxon>
        <taxon>Hypocreales</taxon>
        <taxon>Hypocreaceae</taxon>
        <taxon>Cladobotryum</taxon>
    </lineage>
</organism>
<sequence length="64" mass="7754">MLEIVPSKQHLEKYLSWLQEQKKNMVSGQWGPLVLEVKDWASYDPESRDRLWSRKVEASLYWEM</sequence>
<evidence type="ECO:0000313" key="1">
    <source>
        <dbReference type="EMBL" id="KAK5994212.1"/>
    </source>
</evidence>
<accession>A0ABR0SPV5</accession>
<dbReference type="Proteomes" id="UP001338125">
    <property type="component" value="Unassembled WGS sequence"/>
</dbReference>
<comment type="caution">
    <text evidence="1">The sequence shown here is derived from an EMBL/GenBank/DDBJ whole genome shotgun (WGS) entry which is preliminary data.</text>
</comment>